<organism evidence="1 2">
    <name type="scientific">Bacteroides caccae</name>
    <dbReference type="NCBI Taxonomy" id="47678"/>
    <lineage>
        <taxon>Bacteria</taxon>
        <taxon>Pseudomonadati</taxon>
        <taxon>Bacteroidota</taxon>
        <taxon>Bacteroidia</taxon>
        <taxon>Bacteroidales</taxon>
        <taxon>Bacteroidaceae</taxon>
        <taxon>Bacteroides</taxon>
    </lineage>
</organism>
<evidence type="ECO:0000313" key="2">
    <source>
        <dbReference type="Proteomes" id="UP000095657"/>
    </source>
</evidence>
<dbReference type="EMBL" id="CZAI01000004">
    <property type="protein sequence ID" value="CUP40243.1"/>
    <property type="molecule type" value="Genomic_DNA"/>
</dbReference>
<proteinExistence type="predicted"/>
<dbReference type="RefSeq" id="WP_055171801.1">
    <property type="nucleotide sequence ID" value="NZ_CZAI01000004.1"/>
</dbReference>
<protein>
    <submittedName>
        <fullName evidence="1">Uncharacterized protein</fullName>
    </submittedName>
</protein>
<evidence type="ECO:0000313" key="1">
    <source>
        <dbReference type="EMBL" id="CUP40243.1"/>
    </source>
</evidence>
<accession>A0A174MVA7</accession>
<dbReference type="AlphaFoldDB" id="A0A174MVA7"/>
<reference evidence="1 2" key="1">
    <citation type="submission" date="2015-09" db="EMBL/GenBank/DDBJ databases">
        <authorList>
            <consortium name="Pathogen Informatics"/>
        </authorList>
    </citation>
    <scope>NUCLEOTIDE SEQUENCE [LARGE SCALE GENOMIC DNA]</scope>
    <source>
        <strain evidence="1 2">2789STDY5834880</strain>
    </source>
</reference>
<name>A0A174MVA7_9BACE</name>
<dbReference type="Proteomes" id="UP000095657">
    <property type="component" value="Unassembled WGS sequence"/>
</dbReference>
<dbReference type="STRING" id="47678.ERS852494_02172"/>
<gene>
    <name evidence="1" type="ORF">ERS852494_02172</name>
</gene>
<sequence length="146" mass="16895">MKKKVFITGKVYDLGTLGVNEVENEVQADLDKVFNAGGVRFQMREVSGKTLELTFLRKYREREIDWLNYDPKLIYNIDANIITGHSFNGFRIPDYWGGVPFGYTFSMPKREFIKCYRNSAILLGADQVKKVKITAQPEKVIIKLMF</sequence>